<evidence type="ECO:0000259" key="8">
    <source>
        <dbReference type="Pfam" id="PF23639"/>
    </source>
</evidence>
<sequence>MTAHDIASGLMARPRRNGKGWLVLCPVHGDKHPSLSVRDGEDGKLLVKCFSGCDSREILRTLRDMRLLGGSPLRPVEPPKPEKPVNRADLLNRLWEEAHPIEPGGLVACYMKCRGIELSTWSPDLREHLNLLVYEDGKQTGQRFPAMLSVIRNVEGCPCGLHITFINEDGSGKAGIDSPRRIIGAKEGSTRGGCVRFMEPKDGTIGLAEGIETALSAYLLTGTSCWAALTAGGIERAELPEDIRKVFLFADRDTAGLKAAANACERFRNEGRESEILAPDNWKSDFNDILRTNKNAQSVAS</sequence>
<organism evidence="9">
    <name type="scientific">Leptospirillum sp. Group II '5-way CG'</name>
    <dbReference type="NCBI Taxonomy" id="419541"/>
    <lineage>
        <taxon>Bacteria</taxon>
        <taxon>Pseudomonadati</taxon>
        <taxon>Nitrospirota</taxon>
        <taxon>Nitrospiria</taxon>
        <taxon>Nitrospirales</taxon>
        <taxon>Nitrospiraceae</taxon>
        <taxon>Leptospirillum</taxon>
    </lineage>
</organism>
<keyword evidence="6" id="KW-0804">Transcription</keyword>
<gene>
    <name evidence="9" type="ORF">CGL2_11389052a</name>
</gene>
<dbReference type="InterPro" id="IPR034154">
    <property type="entry name" value="TOPRIM_DnaG/twinkle"/>
</dbReference>
<evidence type="ECO:0000256" key="6">
    <source>
        <dbReference type="ARBA" id="ARBA00023163"/>
    </source>
</evidence>
<keyword evidence="5" id="KW-0235">DNA replication</keyword>
<dbReference type="InterPro" id="IPR055570">
    <property type="entry name" value="DUF7146"/>
</dbReference>
<keyword evidence="4" id="KW-0548">Nucleotidyltransferase</keyword>
<keyword evidence="3" id="KW-0808">Transferase</keyword>
<evidence type="ECO:0000256" key="3">
    <source>
        <dbReference type="ARBA" id="ARBA00022679"/>
    </source>
</evidence>
<dbReference type="Gene3D" id="3.90.580.10">
    <property type="entry name" value="Zinc finger, CHC2-type domain"/>
    <property type="match status" value="1"/>
</dbReference>
<evidence type="ECO:0000259" key="7">
    <source>
        <dbReference type="Pfam" id="PF13362"/>
    </source>
</evidence>
<dbReference type="GO" id="GO:0000428">
    <property type="term" value="C:DNA-directed RNA polymerase complex"/>
    <property type="evidence" value="ECO:0007669"/>
    <property type="project" value="UniProtKB-KW"/>
</dbReference>
<protein>
    <submittedName>
        <fullName evidence="9">Uncharacterized protein</fullName>
    </submittedName>
</protein>
<name>B6AN39_9BACT</name>
<reference evidence="9" key="2">
    <citation type="journal article" date="2008" name="PLoS Biol.">
        <title>Population genomic analysis of strain variation in Leptospirillum group II bacteria involved in acid mine drainage formation.</title>
        <authorList>
            <person name="Simmons S.L."/>
            <person name="Dibartolo G."/>
            <person name="Denef V.J."/>
            <person name="Goltsman D.S."/>
            <person name="Thelen M.P."/>
            <person name="Banfield J.F."/>
        </authorList>
    </citation>
    <scope>NUCLEOTIDE SEQUENCE [LARGE SCALE GENOMIC DNA]</scope>
</reference>
<dbReference type="Pfam" id="PF13362">
    <property type="entry name" value="Toprim_3"/>
    <property type="match status" value="1"/>
</dbReference>
<evidence type="ECO:0000256" key="4">
    <source>
        <dbReference type="ARBA" id="ARBA00022695"/>
    </source>
</evidence>
<evidence type="ECO:0000256" key="1">
    <source>
        <dbReference type="ARBA" id="ARBA00022478"/>
    </source>
</evidence>
<keyword evidence="1" id="KW-0240">DNA-directed RNA polymerase</keyword>
<reference evidence="9" key="1">
    <citation type="journal article" date="2004" name="Nature">
        <title>Community structure and metabolism through reconstruction of microbial genomes from the environment.</title>
        <authorList>
            <person name="Tyson G.W."/>
            <person name="Chapman J."/>
            <person name="Hugenholtz P."/>
            <person name="Allen E.E."/>
            <person name="Ram R.J."/>
            <person name="Richardson P.M."/>
            <person name="Solovyev V.V."/>
            <person name="Rubin E.M."/>
            <person name="Rokhsar D.S."/>
            <person name="Banfield J.F."/>
        </authorList>
    </citation>
    <scope>NUCLEOTIDE SEQUENCE [LARGE SCALE GENOMIC DNA]</scope>
</reference>
<dbReference type="CDD" id="cd01029">
    <property type="entry name" value="TOPRIM_primases"/>
    <property type="match status" value="1"/>
</dbReference>
<dbReference type="InterPro" id="IPR036977">
    <property type="entry name" value="DNA_primase_Znf_CHC2"/>
</dbReference>
<evidence type="ECO:0000256" key="2">
    <source>
        <dbReference type="ARBA" id="ARBA00022515"/>
    </source>
</evidence>
<dbReference type="Pfam" id="PF23639">
    <property type="entry name" value="DUF7146"/>
    <property type="match status" value="1"/>
</dbReference>
<dbReference type="GO" id="GO:1990077">
    <property type="term" value="C:primosome complex"/>
    <property type="evidence" value="ECO:0007669"/>
    <property type="project" value="UniProtKB-KW"/>
</dbReference>
<feature type="domain" description="Toprim" evidence="7">
    <location>
        <begin position="205"/>
        <end position="292"/>
    </location>
</feature>
<dbReference type="GO" id="GO:0008270">
    <property type="term" value="F:zinc ion binding"/>
    <property type="evidence" value="ECO:0007669"/>
    <property type="project" value="InterPro"/>
</dbReference>
<dbReference type="InterPro" id="IPR006171">
    <property type="entry name" value="TOPRIM_dom"/>
</dbReference>
<dbReference type="AlphaFoldDB" id="B6AN39"/>
<proteinExistence type="predicted"/>
<keyword evidence="2" id="KW-0639">Primosome</keyword>
<dbReference type="GO" id="GO:0006269">
    <property type="term" value="P:DNA replication, synthesis of primer"/>
    <property type="evidence" value="ECO:0007669"/>
    <property type="project" value="UniProtKB-KW"/>
</dbReference>
<feature type="domain" description="DUF7146" evidence="8">
    <location>
        <begin position="87"/>
        <end position="189"/>
    </location>
</feature>
<dbReference type="GO" id="GO:0003677">
    <property type="term" value="F:DNA binding"/>
    <property type="evidence" value="ECO:0007669"/>
    <property type="project" value="InterPro"/>
</dbReference>
<dbReference type="Gene3D" id="3.40.1360.10">
    <property type="match status" value="1"/>
</dbReference>
<dbReference type="GO" id="GO:0016779">
    <property type="term" value="F:nucleotidyltransferase activity"/>
    <property type="evidence" value="ECO:0007669"/>
    <property type="project" value="UniProtKB-KW"/>
</dbReference>
<dbReference type="SUPFAM" id="SSF57783">
    <property type="entry name" value="Zinc beta-ribbon"/>
    <property type="match status" value="1"/>
</dbReference>
<evidence type="ECO:0000313" key="9">
    <source>
        <dbReference type="EMBL" id="EDZ39896.1"/>
    </source>
</evidence>
<accession>B6AN39</accession>
<evidence type="ECO:0000256" key="5">
    <source>
        <dbReference type="ARBA" id="ARBA00022705"/>
    </source>
</evidence>
<dbReference type="EMBL" id="DS995259">
    <property type="protein sequence ID" value="EDZ39896.1"/>
    <property type="molecule type" value="Genomic_DNA"/>
</dbReference>